<feature type="chain" id="PRO_5023041263" evidence="3">
    <location>
        <begin position="22"/>
        <end position="182"/>
    </location>
</feature>
<feature type="transmembrane region" description="Helical" evidence="2">
    <location>
        <begin position="55"/>
        <end position="79"/>
    </location>
</feature>
<dbReference type="SUPFAM" id="SSF103473">
    <property type="entry name" value="MFS general substrate transporter"/>
    <property type="match status" value="1"/>
</dbReference>
<dbReference type="OrthoDB" id="275750at2"/>
<evidence type="ECO:0000313" key="5">
    <source>
        <dbReference type="Proteomes" id="UP000318288"/>
    </source>
</evidence>
<dbReference type="InterPro" id="IPR036259">
    <property type="entry name" value="MFS_trans_sf"/>
</dbReference>
<keyword evidence="5" id="KW-1185">Reference proteome</keyword>
<evidence type="ECO:0000256" key="2">
    <source>
        <dbReference type="SAM" id="Phobius"/>
    </source>
</evidence>
<keyword evidence="2" id="KW-0812">Transmembrane</keyword>
<evidence type="ECO:0000256" key="3">
    <source>
        <dbReference type="SAM" id="SignalP"/>
    </source>
</evidence>
<keyword evidence="2" id="KW-1133">Transmembrane helix</keyword>
<reference evidence="4 5" key="1">
    <citation type="submission" date="2019-02" db="EMBL/GenBank/DDBJ databases">
        <title>Deep-cultivation of Planctomycetes and their phenomic and genomic characterization uncovers novel biology.</title>
        <authorList>
            <person name="Wiegand S."/>
            <person name="Jogler M."/>
            <person name="Boedeker C."/>
            <person name="Pinto D."/>
            <person name="Vollmers J."/>
            <person name="Rivas-Marin E."/>
            <person name="Kohn T."/>
            <person name="Peeters S.H."/>
            <person name="Heuer A."/>
            <person name="Rast P."/>
            <person name="Oberbeckmann S."/>
            <person name="Bunk B."/>
            <person name="Jeske O."/>
            <person name="Meyerdierks A."/>
            <person name="Storesund J.E."/>
            <person name="Kallscheuer N."/>
            <person name="Luecker S."/>
            <person name="Lage O.M."/>
            <person name="Pohl T."/>
            <person name="Merkel B.J."/>
            <person name="Hornburger P."/>
            <person name="Mueller R.-W."/>
            <person name="Bruemmer F."/>
            <person name="Labrenz M."/>
            <person name="Spormann A.M."/>
            <person name="Op Den Camp H."/>
            <person name="Overmann J."/>
            <person name="Amann R."/>
            <person name="Jetten M.S.M."/>
            <person name="Mascher T."/>
            <person name="Medema M.H."/>
            <person name="Devos D.P."/>
            <person name="Kaster A.-K."/>
            <person name="Ovreas L."/>
            <person name="Rohde M."/>
            <person name="Galperin M.Y."/>
            <person name="Jogler C."/>
        </authorList>
    </citation>
    <scope>NUCLEOTIDE SEQUENCE [LARGE SCALE GENOMIC DNA]</scope>
    <source>
        <strain evidence="4 5">Poly51</strain>
    </source>
</reference>
<protein>
    <submittedName>
        <fullName evidence="4">Uncharacterized protein</fullName>
    </submittedName>
</protein>
<feature type="region of interest" description="Disordered" evidence="1">
    <location>
        <begin position="121"/>
        <end position="182"/>
    </location>
</feature>
<evidence type="ECO:0000313" key="4">
    <source>
        <dbReference type="EMBL" id="TWU59876.1"/>
    </source>
</evidence>
<organism evidence="4 5">
    <name type="scientific">Rubripirellula tenax</name>
    <dbReference type="NCBI Taxonomy" id="2528015"/>
    <lineage>
        <taxon>Bacteria</taxon>
        <taxon>Pseudomonadati</taxon>
        <taxon>Planctomycetota</taxon>
        <taxon>Planctomycetia</taxon>
        <taxon>Pirellulales</taxon>
        <taxon>Pirellulaceae</taxon>
        <taxon>Rubripirellula</taxon>
    </lineage>
</organism>
<feature type="compositionally biased region" description="Basic and acidic residues" evidence="1">
    <location>
        <begin position="151"/>
        <end position="171"/>
    </location>
</feature>
<name>A0A5C6FDL6_9BACT</name>
<dbReference type="AlphaFoldDB" id="A0A5C6FDL6"/>
<evidence type="ECO:0000256" key="1">
    <source>
        <dbReference type="SAM" id="MobiDB-lite"/>
    </source>
</evidence>
<keyword evidence="3" id="KW-0732">Signal</keyword>
<sequence precursor="true">MARVGIVFGLLLCGLSALGMAATVVKDPVQFVPLMLGIPILFCGVVALNPHRRKIAMNLAAVIGSVGTVIGLLQAIVWGVRWSDAGPVSEIGGKIIAAMTWLCATFVVICVIALVRDRRRRNSTHDGGDKKSGSTVANRLVSPATGLPGDGSHEARKIGEPATALEHHEMNQPEPVFSRGRS</sequence>
<proteinExistence type="predicted"/>
<comment type="caution">
    <text evidence="4">The sequence shown here is derived from an EMBL/GenBank/DDBJ whole genome shotgun (WGS) entry which is preliminary data.</text>
</comment>
<dbReference type="EMBL" id="SJPW01000001">
    <property type="protein sequence ID" value="TWU59876.1"/>
    <property type="molecule type" value="Genomic_DNA"/>
</dbReference>
<gene>
    <name evidence="4" type="ORF">Poly51_01490</name>
</gene>
<keyword evidence="2" id="KW-0472">Membrane</keyword>
<feature type="transmembrane region" description="Helical" evidence="2">
    <location>
        <begin position="91"/>
        <end position="115"/>
    </location>
</feature>
<accession>A0A5C6FDL6</accession>
<dbReference type="Proteomes" id="UP000318288">
    <property type="component" value="Unassembled WGS sequence"/>
</dbReference>
<feature type="compositionally biased region" description="Basic and acidic residues" evidence="1">
    <location>
        <begin position="123"/>
        <end position="132"/>
    </location>
</feature>
<feature type="signal peptide" evidence="3">
    <location>
        <begin position="1"/>
        <end position="21"/>
    </location>
</feature>
<feature type="transmembrane region" description="Helical" evidence="2">
    <location>
        <begin position="31"/>
        <end position="48"/>
    </location>
</feature>